<accession>A0A183GH39</accession>
<keyword evidence="2" id="KW-1185">Reference proteome</keyword>
<evidence type="ECO:0000313" key="2">
    <source>
        <dbReference type="Proteomes" id="UP000050761"/>
    </source>
</evidence>
<accession>A0A3P8BRY5</accession>
<reference evidence="1 2" key="1">
    <citation type="submission" date="2018-11" db="EMBL/GenBank/DDBJ databases">
        <authorList>
            <consortium name="Pathogen Informatics"/>
        </authorList>
    </citation>
    <scope>NUCLEOTIDE SEQUENCE [LARGE SCALE GENOMIC DNA]</scope>
</reference>
<dbReference type="Proteomes" id="UP000050761">
    <property type="component" value="Unassembled WGS sequence"/>
</dbReference>
<evidence type="ECO:0000313" key="3">
    <source>
        <dbReference type="WBParaSite" id="HPBE_0002185601-mRNA-1"/>
    </source>
</evidence>
<gene>
    <name evidence="1" type="ORF">HPBE_LOCUS21857</name>
</gene>
<dbReference type="EMBL" id="UZAH01033403">
    <property type="protein sequence ID" value="VDP28622.1"/>
    <property type="molecule type" value="Genomic_DNA"/>
</dbReference>
<dbReference type="WBParaSite" id="HPBE_0002185601-mRNA-1">
    <property type="protein sequence ID" value="HPBE_0002185601-mRNA-1"/>
    <property type="gene ID" value="HPBE_0002185601"/>
</dbReference>
<protein>
    <submittedName>
        <fullName evidence="3">DUF5615 domain-containing protein</fullName>
    </submittedName>
</protein>
<organism evidence="2 3">
    <name type="scientific">Heligmosomoides polygyrus</name>
    <name type="common">Parasitic roundworm</name>
    <dbReference type="NCBI Taxonomy" id="6339"/>
    <lineage>
        <taxon>Eukaryota</taxon>
        <taxon>Metazoa</taxon>
        <taxon>Ecdysozoa</taxon>
        <taxon>Nematoda</taxon>
        <taxon>Chromadorea</taxon>
        <taxon>Rhabditida</taxon>
        <taxon>Rhabditina</taxon>
        <taxon>Rhabditomorpha</taxon>
        <taxon>Strongyloidea</taxon>
        <taxon>Heligmosomidae</taxon>
        <taxon>Heligmosomoides</taxon>
    </lineage>
</organism>
<reference evidence="3" key="2">
    <citation type="submission" date="2019-09" db="UniProtKB">
        <authorList>
            <consortium name="WormBaseParasite"/>
        </authorList>
    </citation>
    <scope>IDENTIFICATION</scope>
</reference>
<proteinExistence type="predicted"/>
<name>A0A183GH39_HELPZ</name>
<dbReference type="AlphaFoldDB" id="A0A183GH39"/>
<evidence type="ECO:0000313" key="1">
    <source>
        <dbReference type="EMBL" id="VDP28622.1"/>
    </source>
</evidence>
<sequence>MEKFFNESDAYSKVLVKDTSLIQHANQLRIRIYAPQQDLDVLHEMFDLERLSPTSLPALQPDPYRWNNTLICKHDQ</sequence>